<dbReference type="AlphaFoldDB" id="A0A1M5B9V6"/>
<dbReference type="OrthoDB" id="850738at2"/>
<feature type="transmembrane region" description="Helical" evidence="1">
    <location>
        <begin position="72"/>
        <end position="88"/>
    </location>
</feature>
<dbReference type="PANTHER" id="PTHR37422">
    <property type="entry name" value="TEICHURONIC ACID BIOSYNTHESIS PROTEIN TUAE"/>
    <property type="match status" value="1"/>
</dbReference>
<feature type="transmembrane region" description="Helical" evidence="1">
    <location>
        <begin position="193"/>
        <end position="209"/>
    </location>
</feature>
<dbReference type="EMBL" id="FQUU01000010">
    <property type="protein sequence ID" value="SHF39294.1"/>
    <property type="molecule type" value="Genomic_DNA"/>
</dbReference>
<sequence length="420" mass="48100">MNTFFLLLEVFLYAFAIYIFVIKKELGIVYLPVLFFIDTVITTHIISTFVYYGIISILILQFIRKNIDFFKNNMFAFYLLVYFFILMTKSENLQMIRQDLFNVMWLFITISLIPSIYRKYSREIIFIELSQSAFIILIIFILNVVLSSLFHYNAYSMYGITSGILYGNLYATDFNILAIAIFIVFLNGLKANNLLYLIAAIIALSFIGLSVRRSVISLSVLGVVIAMLILLSQNAKKALAFGGLAILLGAFVLLKTGFVSTFNERYELRNLDERRLDDEKRIFEYNLLYEDMFIYKRYSPWFGFGLFNSAGNYGNGKFYDRSLHGDLTSIAHSSGILGVVLYLLMILNVFYSSLKSAETKADRLIILFGLITFVAYTLTGRYTQIGCMLLLFLAVKLPLTKEEFNHAEVEDTGKTLAFTG</sequence>
<keyword evidence="1" id="KW-0472">Membrane</keyword>
<gene>
    <name evidence="2" type="ORF">SAMN02745131_02486</name>
</gene>
<feature type="transmembrane region" description="Helical" evidence="1">
    <location>
        <begin position="100"/>
        <end position="117"/>
    </location>
</feature>
<name>A0A1M5B9V6_9BACT</name>
<feature type="transmembrane region" description="Helical" evidence="1">
    <location>
        <begin position="129"/>
        <end position="152"/>
    </location>
</feature>
<dbReference type="Proteomes" id="UP000184048">
    <property type="component" value="Unassembled WGS sequence"/>
</dbReference>
<evidence type="ECO:0000313" key="2">
    <source>
        <dbReference type="EMBL" id="SHF39294.1"/>
    </source>
</evidence>
<keyword evidence="3" id="KW-1185">Reference proteome</keyword>
<feature type="transmembrane region" description="Helical" evidence="1">
    <location>
        <begin position="28"/>
        <end position="60"/>
    </location>
</feature>
<feature type="transmembrane region" description="Helical" evidence="1">
    <location>
        <begin position="364"/>
        <end position="395"/>
    </location>
</feature>
<accession>A0A1M5B9V6</accession>
<keyword evidence="1" id="KW-0812">Transmembrane</keyword>
<dbReference type="PANTHER" id="PTHR37422:SF13">
    <property type="entry name" value="LIPOPOLYSACCHARIDE BIOSYNTHESIS PROTEIN PA4999-RELATED"/>
    <property type="match status" value="1"/>
</dbReference>
<protein>
    <submittedName>
        <fullName evidence="2">O-antigen ligase like membrane protein</fullName>
    </submittedName>
</protein>
<dbReference type="RefSeq" id="WP_072835665.1">
    <property type="nucleotide sequence ID" value="NZ_FQUU01000010.1"/>
</dbReference>
<organism evidence="2 3">
    <name type="scientific">Flavisolibacter ginsengisoli DSM 18119</name>
    <dbReference type="NCBI Taxonomy" id="1121884"/>
    <lineage>
        <taxon>Bacteria</taxon>
        <taxon>Pseudomonadati</taxon>
        <taxon>Bacteroidota</taxon>
        <taxon>Chitinophagia</taxon>
        <taxon>Chitinophagales</taxon>
        <taxon>Chitinophagaceae</taxon>
        <taxon>Flavisolibacter</taxon>
    </lineage>
</organism>
<proteinExistence type="predicted"/>
<evidence type="ECO:0000256" key="1">
    <source>
        <dbReference type="SAM" id="Phobius"/>
    </source>
</evidence>
<dbReference type="STRING" id="1121884.SAMN02745131_02486"/>
<feature type="transmembrane region" description="Helical" evidence="1">
    <location>
        <begin position="238"/>
        <end position="258"/>
    </location>
</feature>
<keyword evidence="1" id="KW-1133">Transmembrane helix</keyword>
<feature type="transmembrane region" description="Helical" evidence="1">
    <location>
        <begin position="215"/>
        <end position="231"/>
    </location>
</feature>
<feature type="transmembrane region" description="Helical" evidence="1">
    <location>
        <begin position="164"/>
        <end position="186"/>
    </location>
</feature>
<feature type="transmembrane region" description="Helical" evidence="1">
    <location>
        <begin position="5"/>
        <end position="22"/>
    </location>
</feature>
<evidence type="ECO:0000313" key="3">
    <source>
        <dbReference type="Proteomes" id="UP000184048"/>
    </source>
</evidence>
<dbReference type="InterPro" id="IPR051533">
    <property type="entry name" value="WaaL-like"/>
</dbReference>
<keyword evidence="2" id="KW-0436">Ligase</keyword>
<reference evidence="2 3" key="1">
    <citation type="submission" date="2016-11" db="EMBL/GenBank/DDBJ databases">
        <authorList>
            <person name="Jaros S."/>
            <person name="Januszkiewicz K."/>
            <person name="Wedrychowicz H."/>
        </authorList>
    </citation>
    <scope>NUCLEOTIDE SEQUENCE [LARGE SCALE GENOMIC DNA]</scope>
    <source>
        <strain evidence="2 3">DSM 18119</strain>
    </source>
</reference>
<feature type="transmembrane region" description="Helical" evidence="1">
    <location>
        <begin position="330"/>
        <end position="352"/>
    </location>
</feature>
<dbReference type="GO" id="GO:0016874">
    <property type="term" value="F:ligase activity"/>
    <property type="evidence" value="ECO:0007669"/>
    <property type="project" value="UniProtKB-KW"/>
</dbReference>